<evidence type="ECO:0000256" key="3">
    <source>
        <dbReference type="SAM" id="Phobius"/>
    </source>
</evidence>
<keyword evidence="3" id="KW-1133">Transmembrane helix</keyword>
<feature type="region of interest" description="Disordered" evidence="2">
    <location>
        <begin position="31"/>
        <end position="69"/>
    </location>
</feature>
<evidence type="ECO:0000256" key="1">
    <source>
        <dbReference type="SAM" id="Coils"/>
    </source>
</evidence>
<keyword evidence="1" id="KW-0175">Coiled coil</keyword>
<dbReference type="RefSeq" id="WP_264143816.1">
    <property type="nucleotide sequence ID" value="NZ_JAOYEY010000047.1"/>
</dbReference>
<evidence type="ECO:0000313" key="6">
    <source>
        <dbReference type="EMBL" id="MCV9887477.1"/>
    </source>
</evidence>
<keyword evidence="4" id="KW-0732">Signal</keyword>
<evidence type="ECO:0000256" key="4">
    <source>
        <dbReference type="SAM" id="SignalP"/>
    </source>
</evidence>
<evidence type="ECO:0000256" key="2">
    <source>
        <dbReference type="SAM" id="MobiDB-lite"/>
    </source>
</evidence>
<accession>A0ABT3DKG1</accession>
<name>A0ABT3DKG1_9BACI</name>
<organism evidence="6 7">
    <name type="scientific">Metabacillus halosaccharovorans</name>
    <dbReference type="NCBI Taxonomy" id="930124"/>
    <lineage>
        <taxon>Bacteria</taxon>
        <taxon>Bacillati</taxon>
        <taxon>Bacillota</taxon>
        <taxon>Bacilli</taxon>
        <taxon>Bacillales</taxon>
        <taxon>Bacillaceae</taxon>
        <taxon>Metabacillus</taxon>
    </lineage>
</organism>
<dbReference type="Proteomes" id="UP001526147">
    <property type="component" value="Unassembled WGS sequence"/>
</dbReference>
<reference evidence="6 7" key="1">
    <citation type="submission" date="2022-10" db="EMBL/GenBank/DDBJ databases">
        <title>Draft genome assembly of moderately radiation resistant bacterium Metabacillus halosaccharovorans.</title>
        <authorList>
            <person name="Pal S."/>
            <person name="Gopinathan A."/>
        </authorList>
    </citation>
    <scope>NUCLEOTIDE SEQUENCE [LARGE SCALE GENOMIC DNA]</scope>
    <source>
        <strain evidence="6 7">VITHBRA001</strain>
    </source>
</reference>
<keyword evidence="3" id="KW-0472">Membrane</keyword>
<comment type="caution">
    <text evidence="6">The sequence shown here is derived from an EMBL/GenBank/DDBJ whole genome shotgun (WGS) entry which is preliminary data.</text>
</comment>
<dbReference type="Pfam" id="PF14257">
    <property type="entry name" value="DUF4349"/>
    <property type="match status" value="1"/>
</dbReference>
<dbReference type="InterPro" id="IPR025645">
    <property type="entry name" value="DUF4349"/>
</dbReference>
<dbReference type="EMBL" id="JAOYEY010000047">
    <property type="protein sequence ID" value="MCV9887477.1"/>
    <property type="molecule type" value="Genomic_DNA"/>
</dbReference>
<protein>
    <submittedName>
        <fullName evidence="6">DUF4349 domain-containing protein</fullName>
    </submittedName>
</protein>
<proteinExistence type="predicted"/>
<sequence length="311" mass="35288">MKRWMFIICSFLLAMVIGGCSNISSEDSQAGQANYASESDAVEEKTVETENKAELTSDPAEQKETETNSQVTNMSDRMVIYTANLSIQVNSYTEAISSIQQELQTNNGYMVSTNSYSVEDESMEGTITVRIPQENFQEFLKTVENESIKVIDESINGQDVTEEYVDLESRLKSKQVVEKRLLEFMEKAEKTEDLLKISNDLAAVQEEIEQIKGRMNYLDNQVSLATITIHIQESKVNVPDLENNDLNTWNETKKQFMETLNFVIRAISSVIVFIVGSIPVLIVLGGILIVIWFILKRKRRQQEAPPENTEE</sequence>
<evidence type="ECO:0000313" key="7">
    <source>
        <dbReference type="Proteomes" id="UP001526147"/>
    </source>
</evidence>
<dbReference type="PROSITE" id="PS51257">
    <property type="entry name" value="PROKAR_LIPOPROTEIN"/>
    <property type="match status" value="1"/>
</dbReference>
<feature type="domain" description="DUF4349" evidence="5">
    <location>
        <begin position="77"/>
        <end position="292"/>
    </location>
</feature>
<feature type="coiled-coil region" evidence="1">
    <location>
        <begin position="187"/>
        <end position="221"/>
    </location>
</feature>
<keyword evidence="3" id="KW-0812">Transmembrane</keyword>
<evidence type="ECO:0000259" key="5">
    <source>
        <dbReference type="Pfam" id="PF14257"/>
    </source>
</evidence>
<feature type="compositionally biased region" description="Basic and acidic residues" evidence="2">
    <location>
        <begin position="42"/>
        <end position="66"/>
    </location>
</feature>
<feature type="transmembrane region" description="Helical" evidence="3">
    <location>
        <begin position="262"/>
        <end position="295"/>
    </location>
</feature>
<keyword evidence="7" id="KW-1185">Reference proteome</keyword>
<feature type="chain" id="PRO_5046742477" evidence="4">
    <location>
        <begin position="26"/>
        <end position="311"/>
    </location>
</feature>
<gene>
    <name evidence="6" type="ORF">OIH86_17705</name>
</gene>
<feature type="signal peptide" evidence="4">
    <location>
        <begin position="1"/>
        <end position="25"/>
    </location>
</feature>